<dbReference type="AlphaFoldDB" id="A0A397ZLJ6"/>
<dbReference type="EMBL" id="CM010631">
    <property type="protein sequence ID" value="RID66517.1"/>
    <property type="molecule type" value="Genomic_DNA"/>
</dbReference>
<proteinExistence type="predicted"/>
<dbReference type="GO" id="GO:0008270">
    <property type="term" value="F:zinc ion binding"/>
    <property type="evidence" value="ECO:0007669"/>
    <property type="project" value="UniProtKB-KW"/>
</dbReference>
<keyword evidence="1" id="KW-0862">Zinc</keyword>
<evidence type="ECO:0000313" key="5">
    <source>
        <dbReference type="Proteomes" id="UP000264353"/>
    </source>
</evidence>
<name>A0A397ZLJ6_BRACM</name>
<dbReference type="InterPro" id="IPR025558">
    <property type="entry name" value="DUF4283"/>
</dbReference>
<dbReference type="GO" id="GO:0003676">
    <property type="term" value="F:nucleic acid binding"/>
    <property type="evidence" value="ECO:0007669"/>
    <property type="project" value="InterPro"/>
</dbReference>
<dbReference type="PROSITE" id="PS50158">
    <property type="entry name" value="ZF_CCHC"/>
    <property type="match status" value="1"/>
</dbReference>
<dbReference type="Pfam" id="PF14111">
    <property type="entry name" value="DUF4283"/>
    <property type="match status" value="1"/>
</dbReference>
<feature type="region of interest" description="Disordered" evidence="2">
    <location>
        <begin position="398"/>
        <end position="419"/>
    </location>
</feature>
<evidence type="ECO:0000256" key="2">
    <source>
        <dbReference type="SAM" id="MobiDB-lite"/>
    </source>
</evidence>
<organism evidence="4 5">
    <name type="scientific">Brassica campestris</name>
    <name type="common">Field mustard</name>
    <dbReference type="NCBI Taxonomy" id="3711"/>
    <lineage>
        <taxon>Eukaryota</taxon>
        <taxon>Viridiplantae</taxon>
        <taxon>Streptophyta</taxon>
        <taxon>Embryophyta</taxon>
        <taxon>Tracheophyta</taxon>
        <taxon>Spermatophyta</taxon>
        <taxon>Magnoliopsida</taxon>
        <taxon>eudicotyledons</taxon>
        <taxon>Gunneridae</taxon>
        <taxon>Pentapetalae</taxon>
        <taxon>rosids</taxon>
        <taxon>malvids</taxon>
        <taxon>Brassicales</taxon>
        <taxon>Brassicaceae</taxon>
        <taxon>Brassiceae</taxon>
        <taxon>Brassica</taxon>
    </lineage>
</organism>
<keyword evidence="1" id="KW-0863">Zinc-finger</keyword>
<reference evidence="4 5" key="1">
    <citation type="submission" date="2018-06" db="EMBL/GenBank/DDBJ databases">
        <title>WGS assembly of Brassica rapa FPsc.</title>
        <authorList>
            <person name="Bowman J."/>
            <person name="Kohchi T."/>
            <person name="Yamato K."/>
            <person name="Jenkins J."/>
            <person name="Shu S."/>
            <person name="Ishizaki K."/>
            <person name="Yamaoka S."/>
            <person name="Nishihama R."/>
            <person name="Nakamura Y."/>
            <person name="Berger F."/>
            <person name="Adam C."/>
            <person name="Aki S."/>
            <person name="Althoff F."/>
            <person name="Araki T."/>
            <person name="Arteaga-Vazquez M."/>
            <person name="Balasubrmanian S."/>
            <person name="Bauer D."/>
            <person name="Boehm C."/>
            <person name="Briginshaw L."/>
            <person name="Caballero-Perez J."/>
            <person name="Catarino B."/>
            <person name="Chen F."/>
            <person name="Chiyoda S."/>
            <person name="Chovatia M."/>
            <person name="Davies K."/>
            <person name="Delmans M."/>
            <person name="Demura T."/>
            <person name="Dierschke T."/>
            <person name="Dolan L."/>
            <person name="Dorantes-Acosta A."/>
            <person name="Eklund D."/>
            <person name="Florent S."/>
            <person name="Flores-Sandoval E."/>
            <person name="Fujiyama A."/>
            <person name="Fukuzawa H."/>
            <person name="Galik B."/>
            <person name="Grimanelli D."/>
            <person name="Grimwood J."/>
            <person name="Grossniklaus U."/>
            <person name="Hamada T."/>
            <person name="Haseloff J."/>
            <person name="Hetherington A."/>
            <person name="Higo A."/>
            <person name="Hirakawa Y."/>
            <person name="Hundley H."/>
            <person name="Ikeda Y."/>
            <person name="Inoue K."/>
            <person name="Inoue S."/>
            <person name="Ishida S."/>
            <person name="Jia Q."/>
            <person name="Kakita M."/>
            <person name="Kanazawa T."/>
            <person name="Kawai Y."/>
            <person name="Kawashima T."/>
            <person name="Kennedy M."/>
            <person name="Kinose K."/>
            <person name="Kinoshita T."/>
            <person name="Kohara Y."/>
            <person name="Koide E."/>
            <person name="Komatsu K."/>
            <person name="Kopischke S."/>
            <person name="Kubo M."/>
            <person name="Kyozuka J."/>
            <person name="Lagercrantz U."/>
            <person name="Lin S."/>
            <person name="Lindquist E."/>
            <person name="Lipzen A."/>
            <person name="Lu C."/>
            <person name="Luna E."/>
            <person name="Martienssen R."/>
            <person name="Minamino N."/>
            <person name="Mizutani M."/>
            <person name="Mizutani M."/>
            <person name="Mochizuki N."/>
            <person name="Monte I."/>
            <person name="Mosher R."/>
            <person name="Nagasaki H."/>
            <person name="Nakagami H."/>
            <person name="Naramoto S."/>
            <person name="Nishitani K."/>
            <person name="Ohtani M."/>
            <person name="Okamoto T."/>
            <person name="Okumura M."/>
            <person name="Phillips J."/>
            <person name="Pollak B."/>
            <person name="Reinders A."/>
            <person name="Roevekamp M."/>
            <person name="Sano R."/>
            <person name="Sawa S."/>
            <person name="Schmid M."/>
            <person name="Shirakawa M."/>
            <person name="Solano R."/>
            <person name="Spunde A."/>
            <person name="Suetsugu N."/>
            <person name="Sugano S."/>
            <person name="Sugiyama A."/>
            <person name="Sun R."/>
            <person name="Suzuki Y."/>
            <person name="Takenaka M."/>
            <person name="Takezawa D."/>
            <person name="Tomogane H."/>
            <person name="Tsuzuki M."/>
            <person name="Ueda T."/>
            <person name="Umeda M."/>
            <person name="Ward J."/>
            <person name="Watanabe Y."/>
            <person name="Yazaki K."/>
            <person name="Yokoyama R."/>
            <person name="Yoshitake Y."/>
            <person name="Yotsui I."/>
            <person name="Zachgo S."/>
            <person name="Schmutz J."/>
        </authorList>
    </citation>
    <scope>NUCLEOTIDE SEQUENCE [LARGE SCALE GENOMIC DNA]</scope>
    <source>
        <strain evidence="5">cv. B-3</strain>
    </source>
</reference>
<keyword evidence="1" id="KW-0479">Metal-binding</keyword>
<dbReference type="Proteomes" id="UP000264353">
    <property type="component" value="Chromosome A4"/>
</dbReference>
<feature type="non-terminal residue" evidence="4">
    <location>
        <position position="419"/>
    </location>
</feature>
<sequence>MASASIDPGGARKAKISNRETQLLNRDLEVKLQSSSVPASIPAAKVPTYAARFKSSLRNLRKISDPTFLEDGTPVMQAPESVLLQTSEFWKDHVVAHFHGRRPSVEKIIADLNPVWGKFGKITVRTVSETCVLIFIPSVQTREWVLEVGYWQADRCAFSVYPWSAEGSLAAQELLFAPTWAVLKNVPPQLYSLNGISVVASGIGEPLHTEKSRLDPYHFGDTKVKVEIDLSHSPPEAVVVRDTQGNSVKINVEYPNLPPRCINCGKFGHLINRCNKPRMKKPFTQKKEAVISVVESVEEVSLEVLNQEAVADILSVEEEKKMRRARSRSRRRSRSRARIRALSSPPEMLVMGEVKQSVEDEVAVTVGTLAYEEKSVVKADVSGCSNKPLIIDETQLEEGEIRDSYEEGKDLTLETTEEE</sequence>
<evidence type="ECO:0000313" key="4">
    <source>
        <dbReference type="EMBL" id="RID66517.1"/>
    </source>
</evidence>
<gene>
    <name evidence="4" type="ORF">BRARA_D01650</name>
</gene>
<evidence type="ECO:0000256" key="1">
    <source>
        <dbReference type="PROSITE-ProRule" id="PRU00047"/>
    </source>
</evidence>
<feature type="domain" description="CCHC-type" evidence="3">
    <location>
        <begin position="260"/>
        <end position="274"/>
    </location>
</feature>
<protein>
    <recommendedName>
        <fullName evidence="3">CCHC-type domain-containing protein</fullName>
    </recommendedName>
</protein>
<dbReference type="PANTHER" id="PTHR31286">
    <property type="entry name" value="GLYCINE-RICH CELL WALL STRUCTURAL PROTEIN 1.8-LIKE"/>
    <property type="match status" value="1"/>
</dbReference>
<dbReference type="InterPro" id="IPR040256">
    <property type="entry name" value="At4g02000-like"/>
</dbReference>
<evidence type="ECO:0000259" key="3">
    <source>
        <dbReference type="PROSITE" id="PS50158"/>
    </source>
</evidence>
<feature type="compositionally biased region" description="Basic and acidic residues" evidence="2">
    <location>
        <begin position="399"/>
        <end position="412"/>
    </location>
</feature>
<dbReference type="PANTHER" id="PTHR31286:SF181">
    <property type="entry name" value="ZINC KNUCKLE (CCHC-TYPE) FAMILY PROTEIN"/>
    <property type="match status" value="1"/>
</dbReference>
<dbReference type="InterPro" id="IPR001878">
    <property type="entry name" value="Znf_CCHC"/>
</dbReference>
<accession>A0A397ZLJ6</accession>